<reference evidence="4" key="1">
    <citation type="submission" date="2020-11" db="EMBL/GenBank/DDBJ databases">
        <title>Carbohydrate-dependent, anaerobic sulfur respiration: A novel catabolism in halophilic archaea.</title>
        <authorList>
            <person name="Sorokin D.Y."/>
            <person name="Messina E."/>
            <person name="Smedile F."/>
            <person name="La Cono V."/>
            <person name="Hallsworth J.E."/>
            <person name="Yakimov M.M."/>
        </authorList>
    </citation>
    <scope>NUCLEOTIDE SEQUENCE</scope>
    <source>
        <strain evidence="4">AArc-S</strain>
    </source>
</reference>
<keyword evidence="2" id="KW-1133">Transmembrane helix</keyword>
<accession>A0A897N1K9</accession>
<feature type="compositionally biased region" description="Low complexity" evidence="1">
    <location>
        <begin position="47"/>
        <end position="60"/>
    </location>
</feature>
<dbReference type="KEGG" id="hara:AArcS_3029"/>
<dbReference type="Proteomes" id="UP000663586">
    <property type="component" value="Chromosome"/>
</dbReference>
<feature type="region of interest" description="Disordered" evidence="1">
    <location>
        <begin position="30"/>
        <end position="82"/>
    </location>
</feature>
<evidence type="ECO:0000259" key="3">
    <source>
        <dbReference type="Pfam" id="PF24463"/>
    </source>
</evidence>
<keyword evidence="2" id="KW-0472">Membrane</keyword>
<evidence type="ECO:0000313" key="5">
    <source>
        <dbReference type="Proteomes" id="UP000663586"/>
    </source>
</evidence>
<organism evidence="4 5">
    <name type="scientific">Natranaeroarchaeum sulfidigenes</name>
    <dbReference type="NCBI Taxonomy" id="2784880"/>
    <lineage>
        <taxon>Archaea</taxon>
        <taxon>Methanobacteriati</taxon>
        <taxon>Methanobacteriota</taxon>
        <taxon>Stenosarchaea group</taxon>
        <taxon>Halobacteria</taxon>
        <taxon>Halobacteriales</taxon>
        <taxon>Natronoarchaeaceae</taxon>
        <taxon>Natranaeroarchaeum</taxon>
    </lineage>
</organism>
<evidence type="ECO:0000313" key="4">
    <source>
        <dbReference type="EMBL" id="QSG04216.1"/>
    </source>
</evidence>
<dbReference type="InterPro" id="IPR055999">
    <property type="entry name" value="DUF7577"/>
</dbReference>
<proteinExistence type="predicted"/>
<dbReference type="Pfam" id="PF24463">
    <property type="entry name" value="DUF7577"/>
    <property type="match status" value="1"/>
</dbReference>
<evidence type="ECO:0000256" key="1">
    <source>
        <dbReference type="SAM" id="MobiDB-lite"/>
    </source>
</evidence>
<sequence>MEVWQWVLVYALVLVVVQVFVYLYLRGDDGERSLDLSDEGERGRGTPPSAAPSQPFAPHSQNSSNTDLPGSRPEPHHAVSPEEEAIVCRHCGARNEREGIYTFCRSCTSQLEI</sequence>
<name>A0A897N1K9_9EURY</name>
<dbReference type="GeneID" id="70686408"/>
<feature type="compositionally biased region" description="Basic and acidic residues" evidence="1">
    <location>
        <begin position="30"/>
        <end position="44"/>
    </location>
</feature>
<protein>
    <submittedName>
        <fullName evidence="4">Zn finger protein</fullName>
    </submittedName>
</protein>
<feature type="domain" description="DUF7577" evidence="3">
    <location>
        <begin position="84"/>
        <end position="112"/>
    </location>
</feature>
<feature type="transmembrane region" description="Helical" evidence="2">
    <location>
        <begin position="6"/>
        <end position="25"/>
    </location>
</feature>
<evidence type="ECO:0000256" key="2">
    <source>
        <dbReference type="SAM" id="Phobius"/>
    </source>
</evidence>
<dbReference type="AlphaFoldDB" id="A0A897N1K9"/>
<keyword evidence="5" id="KW-1185">Reference proteome</keyword>
<dbReference type="EMBL" id="CP064786">
    <property type="protein sequence ID" value="QSG04216.1"/>
    <property type="molecule type" value="Genomic_DNA"/>
</dbReference>
<keyword evidence="2" id="KW-0812">Transmembrane</keyword>
<gene>
    <name evidence="4" type="ORF">AArcS_3029</name>
</gene>
<dbReference type="RefSeq" id="WP_238478241.1">
    <property type="nucleotide sequence ID" value="NZ_CP064786.1"/>
</dbReference>